<feature type="compositionally biased region" description="Polar residues" evidence="1">
    <location>
        <begin position="40"/>
        <end position="57"/>
    </location>
</feature>
<keyword evidence="3" id="KW-1185">Reference proteome</keyword>
<dbReference type="Proteomes" id="UP001180020">
    <property type="component" value="Unassembled WGS sequence"/>
</dbReference>
<reference evidence="2" key="2">
    <citation type="submission" date="2023-06" db="EMBL/GenBank/DDBJ databases">
        <authorList>
            <person name="Ma L."/>
            <person name="Liu K.-W."/>
            <person name="Li Z."/>
            <person name="Hsiao Y.-Y."/>
            <person name="Qi Y."/>
            <person name="Fu T."/>
            <person name="Tang G."/>
            <person name="Zhang D."/>
            <person name="Sun W.-H."/>
            <person name="Liu D.-K."/>
            <person name="Li Y."/>
            <person name="Chen G.-Z."/>
            <person name="Liu X.-D."/>
            <person name="Liao X.-Y."/>
            <person name="Jiang Y.-T."/>
            <person name="Yu X."/>
            <person name="Hao Y."/>
            <person name="Huang J."/>
            <person name="Zhao X.-W."/>
            <person name="Ke S."/>
            <person name="Chen Y.-Y."/>
            <person name="Wu W.-L."/>
            <person name="Hsu J.-L."/>
            <person name="Lin Y.-F."/>
            <person name="Huang M.-D."/>
            <person name="Li C.-Y."/>
            <person name="Huang L."/>
            <person name="Wang Z.-W."/>
            <person name="Zhao X."/>
            <person name="Zhong W.-Y."/>
            <person name="Peng D.-H."/>
            <person name="Ahmad S."/>
            <person name="Lan S."/>
            <person name="Zhang J.-S."/>
            <person name="Tsai W.-C."/>
            <person name="Van De Peer Y."/>
            <person name="Liu Z.-J."/>
        </authorList>
    </citation>
    <scope>NUCLEOTIDE SEQUENCE</scope>
    <source>
        <strain evidence="2">CP</strain>
        <tissue evidence="2">Leaves</tissue>
    </source>
</reference>
<feature type="region of interest" description="Disordered" evidence="1">
    <location>
        <begin position="37"/>
        <end position="57"/>
    </location>
</feature>
<sequence>MLDTNDEEFTLSCEENCVSVWGFSCAPFADGAYFDDNDPSTHLETQINDQDVSQAEP</sequence>
<evidence type="ECO:0000313" key="3">
    <source>
        <dbReference type="Proteomes" id="UP001180020"/>
    </source>
</evidence>
<accession>A0AAV9FKU8</accession>
<proteinExistence type="predicted"/>
<dbReference type="AlphaFoldDB" id="A0AAV9FKU8"/>
<gene>
    <name evidence="2" type="ORF">QJS10_CPA01g01138</name>
</gene>
<protein>
    <submittedName>
        <fullName evidence="2">Uncharacterized protein</fullName>
    </submittedName>
</protein>
<evidence type="ECO:0000256" key="1">
    <source>
        <dbReference type="SAM" id="MobiDB-lite"/>
    </source>
</evidence>
<organism evidence="2 3">
    <name type="scientific">Acorus calamus</name>
    <name type="common">Sweet flag</name>
    <dbReference type="NCBI Taxonomy" id="4465"/>
    <lineage>
        <taxon>Eukaryota</taxon>
        <taxon>Viridiplantae</taxon>
        <taxon>Streptophyta</taxon>
        <taxon>Embryophyta</taxon>
        <taxon>Tracheophyta</taxon>
        <taxon>Spermatophyta</taxon>
        <taxon>Magnoliopsida</taxon>
        <taxon>Liliopsida</taxon>
        <taxon>Acoraceae</taxon>
        <taxon>Acorus</taxon>
    </lineage>
</organism>
<name>A0AAV9FKU8_ACOCL</name>
<comment type="caution">
    <text evidence="2">The sequence shown here is derived from an EMBL/GenBank/DDBJ whole genome shotgun (WGS) entry which is preliminary data.</text>
</comment>
<dbReference type="EMBL" id="JAUJYO010000001">
    <property type="protein sequence ID" value="KAK1325844.1"/>
    <property type="molecule type" value="Genomic_DNA"/>
</dbReference>
<reference evidence="2" key="1">
    <citation type="journal article" date="2023" name="Nat. Commun.">
        <title>Diploid and tetraploid genomes of Acorus and the evolution of monocots.</title>
        <authorList>
            <person name="Ma L."/>
            <person name="Liu K.W."/>
            <person name="Li Z."/>
            <person name="Hsiao Y.Y."/>
            <person name="Qi Y."/>
            <person name="Fu T."/>
            <person name="Tang G.D."/>
            <person name="Zhang D."/>
            <person name="Sun W.H."/>
            <person name="Liu D.K."/>
            <person name="Li Y."/>
            <person name="Chen G.Z."/>
            <person name="Liu X.D."/>
            <person name="Liao X.Y."/>
            <person name="Jiang Y.T."/>
            <person name="Yu X."/>
            <person name="Hao Y."/>
            <person name="Huang J."/>
            <person name="Zhao X.W."/>
            <person name="Ke S."/>
            <person name="Chen Y.Y."/>
            <person name="Wu W.L."/>
            <person name="Hsu J.L."/>
            <person name="Lin Y.F."/>
            <person name="Huang M.D."/>
            <person name="Li C.Y."/>
            <person name="Huang L."/>
            <person name="Wang Z.W."/>
            <person name="Zhao X."/>
            <person name="Zhong W.Y."/>
            <person name="Peng D.H."/>
            <person name="Ahmad S."/>
            <person name="Lan S."/>
            <person name="Zhang J.S."/>
            <person name="Tsai W.C."/>
            <person name="Van de Peer Y."/>
            <person name="Liu Z.J."/>
        </authorList>
    </citation>
    <scope>NUCLEOTIDE SEQUENCE</scope>
    <source>
        <strain evidence="2">CP</strain>
    </source>
</reference>
<evidence type="ECO:0000313" key="2">
    <source>
        <dbReference type="EMBL" id="KAK1325844.1"/>
    </source>
</evidence>